<sequence>MESFRDSNAICAYIDPESGARCVNTRAGHAKGHQRKTGAFMRTGGYIEEDGSITTALFVSMIEKYIGLLIQKFSTEGHSNQRVWRQLAVKEHRKNIERLRLEHTFPRAGRAEADDPFSTTSICYGCLFRHSEYLLPCGHTICETCVKVNSVATDAMKYTGLHTIEGCVICGTSIGPGWPFEVRLRPQLSGIRILSLDGGGVRGIVQLTVLQRLESVIGLGLPIGRFFDLIVGTSTGGLMALGLGIQEVSADSLGEEFKSICNVGFSGQRQNMGKIQSFLSWMSLNCVYFTQNLEEALEAHFRKKGNSKVFGLRNHCRVGVTTTVGSEAKLISNYQRGGSGSEKYLDSHLSLADAARCTSAAPLYFDPKLHNGDLCRDGGLKEGNPVQLAVTESKGIWGRASNYDMILSVGSGTAPQPPPDSQYSYLVKPKWLWKLFCTFLDKMNGEEEWVKFRQSGADRIVERASRLNVLFPEQQEPPFNDLAGMERMQFDANIFKYFEETPLKSPFSPIGGRSELSVLATLGDRLRATLFFLEVKSVDKSDGFIIIVKGMIRCRLGPKDAGFSKLLGMVSSFRVNQEIFNFNFTPLSLNYFDLDVEFSHESIDEAIRIDVNFGEKHWVAISGCPITIREIIEQWDPVGAQDVDTESEPESGSATPERTDMHMSPNVHPIASDTTPSGLGTRQPNVRKVESSALVHEMDSAAISNPGPSRSRNPASIIEISDDEESIGNLDIQTLRTDDASDYSWDASY</sequence>
<evidence type="ECO:0000256" key="4">
    <source>
        <dbReference type="ARBA" id="ARBA00022833"/>
    </source>
</evidence>
<keyword evidence="1" id="KW-0479">Metal-binding</keyword>
<evidence type="ECO:0000256" key="6">
    <source>
        <dbReference type="ARBA" id="ARBA00023098"/>
    </source>
</evidence>
<feature type="short sequence motif" description="GXSXG" evidence="7">
    <location>
        <begin position="232"/>
        <end position="236"/>
    </location>
</feature>
<dbReference type="AlphaFoldDB" id="A0AAV9WSX1"/>
<keyword evidence="11" id="KW-1185">Reference proteome</keyword>
<evidence type="ECO:0000313" key="10">
    <source>
        <dbReference type="EMBL" id="KAK6511351.1"/>
    </source>
</evidence>
<dbReference type="EMBL" id="JAVHJL010000001">
    <property type="protein sequence ID" value="KAK6511351.1"/>
    <property type="molecule type" value="Genomic_DNA"/>
</dbReference>
<feature type="region of interest" description="Disordered" evidence="8">
    <location>
        <begin position="640"/>
        <end position="724"/>
    </location>
</feature>
<dbReference type="GO" id="GO:0046486">
    <property type="term" value="P:glycerolipid metabolic process"/>
    <property type="evidence" value="ECO:0007669"/>
    <property type="project" value="UniProtKB-ARBA"/>
</dbReference>
<dbReference type="Gene3D" id="3.40.1090.10">
    <property type="entry name" value="Cytosolic phospholipase A2 catalytic domain"/>
    <property type="match status" value="1"/>
</dbReference>
<keyword evidence="4" id="KW-0862">Zinc</keyword>
<dbReference type="CDD" id="cd07199">
    <property type="entry name" value="Pat17_PNPLA8_PNPLA9_like"/>
    <property type="match status" value="1"/>
</dbReference>
<dbReference type="GO" id="GO:0047499">
    <property type="term" value="F:calcium-independent phospholipase A2 activity"/>
    <property type="evidence" value="ECO:0007669"/>
    <property type="project" value="TreeGrafter"/>
</dbReference>
<feature type="compositionally biased region" description="Polar residues" evidence="8">
    <location>
        <begin position="672"/>
        <end position="684"/>
    </location>
</feature>
<feature type="compositionally biased region" description="Polar residues" evidence="8">
    <location>
        <begin position="702"/>
        <end position="714"/>
    </location>
</feature>
<comment type="caution">
    <text evidence="10">The sequence shown here is derived from an EMBL/GenBank/DDBJ whole genome shotgun (WGS) entry which is preliminary data.</text>
</comment>
<proteinExistence type="predicted"/>
<keyword evidence="3 7" id="KW-0378">Hydrolase</keyword>
<feature type="active site" description="Nucleophile" evidence="7">
    <location>
        <position position="234"/>
    </location>
</feature>
<keyword evidence="2" id="KW-0863">Zinc-finger</keyword>
<evidence type="ECO:0000256" key="2">
    <source>
        <dbReference type="ARBA" id="ARBA00022771"/>
    </source>
</evidence>
<dbReference type="InterPro" id="IPR002641">
    <property type="entry name" value="PNPLA_dom"/>
</dbReference>
<evidence type="ECO:0000259" key="9">
    <source>
        <dbReference type="PROSITE" id="PS51635"/>
    </source>
</evidence>
<evidence type="ECO:0000313" key="11">
    <source>
        <dbReference type="Proteomes" id="UP001370758"/>
    </source>
</evidence>
<evidence type="ECO:0000256" key="1">
    <source>
        <dbReference type="ARBA" id="ARBA00022723"/>
    </source>
</evidence>
<feature type="short sequence motif" description="GXGXXG" evidence="7">
    <location>
        <begin position="198"/>
        <end position="203"/>
    </location>
</feature>
<dbReference type="InterPro" id="IPR016035">
    <property type="entry name" value="Acyl_Trfase/lysoPLipase"/>
</dbReference>
<evidence type="ECO:0000256" key="5">
    <source>
        <dbReference type="ARBA" id="ARBA00022963"/>
    </source>
</evidence>
<name>A0AAV9WSX1_9PEZI</name>
<dbReference type="PANTHER" id="PTHR24185:SF1">
    <property type="entry name" value="CALCIUM-INDEPENDENT PHOSPHOLIPASE A2-GAMMA"/>
    <property type="match status" value="1"/>
</dbReference>
<keyword evidence="5 7" id="KW-0442">Lipid degradation</keyword>
<feature type="domain" description="PNPLA" evidence="9">
    <location>
        <begin position="194"/>
        <end position="390"/>
    </location>
</feature>
<organism evidence="10 11">
    <name type="scientific">Arthrobotrys musiformis</name>
    <dbReference type="NCBI Taxonomy" id="47236"/>
    <lineage>
        <taxon>Eukaryota</taxon>
        <taxon>Fungi</taxon>
        <taxon>Dikarya</taxon>
        <taxon>Ascomycota</taxon>
        <taxon>Pezizomycotina</taxon>
        <taxon>Orbiliomycetes</taxon>
        <taxon>Orbiliales</taxon>
        <taxon>Orbiliaceae</taxon>
        <taxon>Arthrobotrys</taxon>
    </lineage>
</organism>
<reference evidence="10 11" key="1">
    <citation type="submission" date="2023-08" db="EMBL/GenBank/DDBJ databases">
        <authorList>
            <person name="Palmer J.M."/>
        </authorList>
    </citation>
    <scope>NUCLEOTIDE SEQUENCE [LARGE SCALE GENOMIC DNA]</scope>
    <source>
        <strain evidence="10 11">TWF481</strain>
    </source>
</reference>
<dbReference type="Proteomes" id="UP001370758">
    <property type="component" value="Unassembled WGS sequence"/>
</dbReference>
<dbReference type="GO" id="GO:0016020">
    <property type="term" value="C:membrane"/>
    <property type="evidence" value="ECO:0007669"/>
    <property type="project" value="TreeGrafter"/>
</dbReference>
<dbReference type="PANTHER" id="PTHR24185">
    <property type="entry name" value="CALCIUM-INDEPENDENT PHOSPHOLIPASE A2-GAMMA"/>
    <property type="match status" value="1"/>
</dbReference>
<dbReference type="GO" id="GO:0008270">
    <property type="term" value="F:zinc ion binding"/>
    <property type="evidence" value="ECO:0007669"/>
    <property type="project" value="UniProtKB-KW"/>
</dbReference>
<dbReference type="PROSITE" id="PS51635">
    <property type="entry name" value="PNPLA"/>
    <property type="match status" value="1"/>
</dbReference>
<evidence type="ECO:0000256" key="7">
    <source>
        <dbReference type="PROSITE-ProRule" id="PRU01161"/>
    </source>
</evidence>
<dbReference type="GO" id="GO:0019369">
    <property type="term" value="P:arachidonate metabolic process"/>
    <property type="evidence" value="ECO:0007669"/>
    <property type="project" value="TreeGrafter"/>
</dbReference>
<dbReference type="GO" id="GO:0016042">
    <property type="term" value="P:lipid catabolic process"/>
    <property type="evidence" value="ECO:0007669"/>
    <property type="project" value="UniProtKB-UniRule"/>
</dbReference>
<evidence type="ECO:0000256" key="3">
    <source>
        <dbReference type="ARBA" id="ARBA00022801"/>
    </source>
</evidence>
<feature type="short sequence motif" description="DGA/G" evidence="7">
    <location>
        <begin position="377"/>
        <end position="379"/>
    </location>
</feature>
<keyword evidence="6 7" id="KW-0443">Lipid metabolism</keyword>
<feature type="active site" description="Proton acceptor" evidence="7">
    <location>
        <position position="377"/>
    </location>
</feature>
<dbReference type="PROSITE" id="PS00518">
    <property type="entry name" value="ZF_RING_1"/>
    <property type="match status" value="1"/>
</dbReference>
<dbReference type="Pfam" id="PF01734">
    <property type="entry name" value="Patatin"/>
    <property type="match status" value="1"/>
</dbReference>
<accession>A0AAV9WSX1</accession>
<gene>
    <name evidence="10" type="ORF">TWF481_000271</name>
</gene>
<protein>
    <recommendedName>
        <fullName evidence="9">PNPLA domain-containing protein</fullName>
    </recommendedName>
</protein>
<evidence type="ECO:0000256" key="8">
    <source>
        <dbReference type="SAM" id="MobiDB-lite"/>
    </source>
</evidence>
<dbReference type="InterPro" id="IPR017907">
    <property type="entry name" value="Znf_RING_CS"/>
</dbReference>
<dbReference type="SUPFAM" id="SSF52151">
    <property type="entry name" value="FabD/lysophospholipase-like"/>
    <property type="match status" value="1"/>
</dbReference>